<dbReference type="PANTHER" id="PTHR43293:SF1">
    <property type="entry name" value="ACETATE COA-TRANSFERASE YDIF"/>
    <property type="match status" value="1"/>
</dbReference>
<dbReference type="GO" id="GO:0016740">
    <property type="term" value="F:transferase activity"/>
    <property type="evidence" value="ECO:0007669"/>
    <property type="project" value="UniProtKB-KW"/>
</dbReference>
<keyword evidence="2 3" id="KW-0808">Transferase</keyword>
<protein>
    <submittedName>
        <fullName evidence="4">CoA-transferase</fullName>
        <ecNumber evidence="4">2.8.3.-</ecNumber>
    </submittedName>
</protein>
<dbReference type="PIRSF" id="PIRSF000858">
    <property type="entry name" value="SCOT-t"/>
    <property type="match status" value="1"/>
</dbReference>
<dbReference type="InterPro" id="IPR004165">
    <property type="entry name" value="CoA_trans_fam_I"/>
</dbReference>
<organism evidence="4 5">
    <name type="scientific">Tepidibacter hydrothermalis</name>
    <dbReference type="NCBI Taxonomy" id="3036126"/>
    <lineage>
        <taxon>Bacteria</taxon>
        <taxon>Bacillati</taxon>
        <taxon>Bacillota</taxon>
        <taxon>Clostridia</taxon>
        <taxon>Peptostreptococcales</taxon>
        <taxon>Peptostreptococcaceae</taxon>
        <taxon>Tepidibacter</taxon>
    </lineage>
</organism>
<evidence type="ECO:0000313" key="5">
    <source>
        <dbReference type="Proteomes" id="UP001222800"/>
    </source>
</evidence>
<evidence type="ECO:0000256" key="2">
    <source>
        <dbReference type="ARBA" id="ARBA00022679"/>
    </source>
</evidence>
<dbReference type="EC" id="2.8.3.-" evidence="4"/>
<name>A0ABY8EBK9_9FIRM</name>
<dbReference type="SMART" id="SM00882">
    <property type="entry name" value="CoA_trans"/>
    <property type="match status" value="1"/>
</dbReference>
<proteinExistence type="inferred from homology"/>
<dbReference type="Pfam" id="PF01144">
    <property type="entry name" value="CoA_trans"/>
    <property type="match status" value="1"/>
</dbReference>
<keyword evidence="5" id="KW-1185">Reference proteome</keyword>
<dbReference type="PANTHER" id="PTHR43293">
    <property type="entry name" value="ACETATE COA-TRANSFERASE YDIF"/>
    <property type="match status" value="1"/>
</dbReference>
<accession>A0ABY8EBK9</accession>
<dbReference type="Proteomes" id="UP001222800">
    <property type="component" value="Chromosome"/>
</dbReference>
<dbReference type="Gene3D" id="3.40.1080.10">
    <property type="entry name" value="Glutaconate Coenzyme A-transferase"/>
    <property type="match status" value="2"/>
</dbReference>
<evidence type="ECO:0000313" key="4">
    <source>
        <dbReference type="EMBL" id="WFD10313.1"/>
    </source>
</evidence>
<evidence type="ECO:0000256" key="1">
    <source>
        <dbReference type="ARBA" id="ARBA00007154"/>
    </source>
</evidence>
<dbReference type="EMBL" id="CP120733">
    <property type="protein sequence ID" value="WFD10313.1"/>
    <property type="molecule type" value="Genomic_DNA"/>
</dbReference>
<dbReference type="InterPro" id="IPR037171">
    <property type="entry name" value="NagB/RpiA_transferase-like"/>
</dbReference>
<dbReference type="InterPro" id="IPR014388">
    <property type="entry name" value="3-oxoacid_CoA-transferase"/>
</dbReference>
<comment type="similarity">
    <text evidence="1 3">Belongs to the 3-oxoacid CoA-transferase family.</text>
</comment>
<gene>
    <name evidence="4" type="ORF">P4S50_18495</name>
</gene>
<evidence type="ECO:0000256" key="3">
    <source>
        <dbReference type="PIRNR" id="PIRNR000858"/>
    </source>
</evidence>
<sequence>MAKFISSREAIDLIKEGNTVGVGGFVGFSIPEELLTSLEDKYVNEGCPKNLTVFNCAGIGDKNGRGMDHFAHEGLVKKLYCGHVGLAPKLGELAAQNKFPAYMVPQGVACHLVKAIASGSPGLLTHVGLKTFADPRLEGCKANKAAEKEDIVELMNIDDKDYLFYKSFPIDVCFIKATTADEKGNLSLEKEAVRADQLSIATATKNSGGIVIAQVEKVCRYDSLKAADVAVHSHLVDYVVLGSHEHNVQSFATKEYIPEWSGEIRGPSGKLKPVEICPKKIIGKRGAFDLKKGGLINLGIGVPEYVAMSADEENISNEITLTIESGVMGGVPASGLGIGATYNPDAIHVQEQIFDLYDGGGIDVAYLGAAEIDKDGNVNVSKFGGKVVGPGGFINISQNAKKVVFCGTFKAGGLKTEIANGKITILQEGRSVKFKDTVEQITFSADYAKESGQEILYITERAVFKLTDNGPTLIEIAPGIDLQKDILDQMEFKPCISDDLKEMDLRIFIDEKMNIEI</sequence>
<dbReference type="SUPFAM" id="SSF100950">
    <property type="entry name" value="NagB/RpiA/CoA transferase-like"/>
    <property type="match status" value="2"/>
</dbReference>
<dbReference type="RefSeq" id="WP_277732288.1">
    <property type="nucleotide sequence ID" value="NZ_CP120733.1"/>
</dbReference>
<reference evidence="4 5" key="1">
    <citation type="submission" date="2023-03" db="EMBL/GenBank/DDBJ databases">
        <title>Complete genome sequence of Tepidibacter sp. SWIR-1, isolated from a deep-sea hydrothermal vent.</title>
        <authorList>
            <person name="Li X."/>
        </authorList>
    </citation>
    <scope>NUCLEOTIDE SEQUENCE [LARGE SCALE GENOMIC DNA]</scope>
    <source>
        <strain evidence="4 5">SWIR-1</strain>
    </source>
</reference>